<dbReference type="AlphaFoldDB" id="A0A1Y1KS04"/>
<organism evidence="1">
    <name type="scientific">Photinus pyralis</name>
    <name type="common">Common eastern firefly</name>
    <name type="synonym">Lampyris pyralis</name>
    <dbReference type="NCBI Taxonomy" id="7054"/>
    <lineage>
        <taxon>Eukaryota</taxon>
        <taxon>Metazoa</taxon>
        <taxon>Ecdysozoa</taxon>
        <taxon>Arthropoda</taxon>
        <taxon>Hexapoda</taxon>
        <taxon>Insecta</taxon>
        <taxon>Pterygota</taxon>
        <taxon>Neoptera</taxon>
        <taxon>Endopterygota</taxon>
        <taxon>Coleoptera</taxon>
        <taxon>Polyphaga</taxon>
        <taxon>Elateriformia</taxon>
        <taxon>Elateroidea</taxon>
        <taxon>Lampyridae</taxon>
        <taxon>Lampyrinae</taxon>
        <taxon>Photinus</taxon>
    </lineage>
</organism>
<dbReference type="EMBL" id="GEZM01075408">
    <property type="protein sequence ID" value="JAV64094.1"/>
    <property type="molecule type" value="Transcribed_RNA"/>
</dbReference>
<dbReference type="InterPro" id="IPR027417">
    <property type="entry name" value="P-loop_NTPase"/>
</dbReference>
<protein>
    <submittedName>
        <fullName evidence="1">Uncharacterized protein</fullName>
    </submittedName>
</protein>
<sequence>MENKIYHPFSAIVSGPSGSGKSYFVVNFLKNVGNICNVVFERIVWHYAEWQELYDDLKGIEFHQGLPDMSNFDGLKPTLVIIDDLMRESNGSMVDIFTKGCHHRNLSVFFLTQNIFHQGKGQRDISLNAHYIILFKNPRDRAQIKHLTRQILPENSKFLEEAYNDATSKPHGYLLFDLKQSTPDVFRYRTSIFEEDGACVVYTPKKGIKGLNLDKLGIINL</sequence>
<dbReference type="SUPFAM" id="SSF52540">
    <property type="entry name" value="P-loop containing nucleoside triphosphate hydrolases"/>
    <property type="match status" value="1"/>
</dbReference>
<evidence type="ECO:0000313" key="1">
    <source>
        <dbReference type="EMBL" id="JAV64094.1"/>
    </source>
</evidence>
<accession>A0A1Y1KS04</accession>
<proteinExistence type="predicted"/>
<reference evidence="1" key="1">
    <citation type="journal article" date="2016" name="Sci. Rep.">
        <title>Molecular characterization of firefly nuptial gifts: a multi-omics approach sheds light on postcopulatory sexual selection.</title>
        <authorList>
            <person name="Al-Wathiqui N."/>
            <person name="Fallon T.R."/>
            <person name="South A."/>
            <person name="Weng J.K."/>
            <person name="Lewis S.M."/>
        </authorList>
    </citation>
    <scope>NUCLEOTIDE SEQUENCE</scope>
</reference>
<name>A0A1Y1KS04_PHOPY</name>
<dbReference type="Gene3D" id="3.40.50.300">
    <property type="entry name" value="P-loop containing nucleotide triphosphate hydrolases"/>
    <property type="match status" value="1"/>
</dbReference>